<evidence type="ECO:0000313" key="1">
    <source>
        <dbReference type="EMBL" id="GGY63312.1"/>
    </source>
</evidence>
<dbReference type="RefSeq" id="WP_189573074.1">
    <property type="nucleotide sequence ID" value="NZ_BMXV01000002.1"/>
</dbReference>
<keyword evidence="2" id="KW-1185">Reference proteome</keyword>
<dbReference type="Proteomes" id="UP000601597">
    <property type="component" value="Unassembled WGS sequence"/>
</dbReference>
<reference evidence="2" key="1">
    <citation type="journal article" date="2019" name="Int. J. Syst. Evol. Microbiol.">
        <title>The Global Catalogue of Microorganisms (GCM) 10K type strain sequencing project: providing services to taxonomists for standard genome sequencing and annotation.</title>
        <authorList>
            <consortium name="The Broad Institute Genomics Platform"/>
            <consortium name="The Broad Institute Genome Sequencing Center for Infectious Disease"/>
            <person name="Wu L."/>
            <person name="Ma J."/>
        </authorList>
    </citation>
    <scope>NUCLEOTIDE SEQUENCE [LARGE SCALE GENOMIC DNA]</scope>
    <source>
        <strain evidence="2">KCTC 22280</strain>
    </source>
</reference>
<gene>
    <name evidence="1" type="ORF">GCM10007071_07370</name>
</gene>
<name>A0ABQ3AQV9_9GAMM</name>
<organism evidence="1 2">
    <name type="scientific">Marinobacter zhanjiangensis</name>
    <dbReference type="NCBI Taxonomy" id="578215"/>
    <lineage>
        <taxon>Bacteria</taxon>
        <taxon>Pseudomonadati</taxon>
        <taxon>Pseudomonadota</taxon>
        <taxon>Gammaproteobacteria</taxon>
        <taxon>Pseudomonadales</taxon>
        <taxon>Marinobacteraceae</taxon>
        <taxon>Marinobacter</taxon>
    </lineage>
</organism>
<comment type="caution">
    <text evidence="1">The sequence shown here is derived from an EMBL/GenBank/DDBJ whole genome shotgun (WGS) entry which is preliminary data.</text>
</comment>
<dbReference type="EMBL" id="BMXV01000002">
    <property type="protein sequence ID" value="GGY63312.1"/>
    <property type="molecule type" value="Genomic_DNA"/>
</dbReference>
<sequence>MNAAKERLPLSFHMTFQPERHYLSALLTFAQGSFGPLSIDAISQQTGIPTGSSSGKVRPLLQYARGMGLIETTNKAGKGVQLHMTPLGKTVIEEDGHLIEETTQWALHLMLCRARGGAEAWHAVFVEVAKALGRNLDEAQFDAYLENKYGSSRDAVGPLVRSYADPAAFGKAAAIQKEDGRIQLRKMPLQPAFFDMLGALLFLVWDAVCPEEGQVSLRELESESGLIAATGWNDEEQSDFLAVGENAGLFRVDRQTGAPILTRLMNTDDVLEVMYDRLI</sequence>
<evidence type="ECO:0000313" key="2">
    <source>
        <dbReference type="Proteomes" id="UP000601597"/>
    </source>
</evidence>
<protein>
    <submittedName>
        <fullName evidence="1">Uncharacterized protein</fullName>
    </submittedName>
</protein>
<proteinExistence type="predicted"/>
<accession>A0ABQ3AQV9</accession>